<dbReference type="Proteomes" id="UP001379533">
    <property type="component" value="Chromosome"/>
</dbReference>
<name>A0ABZ2KG95_9BACT</name>
<keyword evidence="2" id="KW-0649">Protein kinase inhibitor</keyword>
<dbReference type="CDD" id="cd00865">
    <property type="entry name" value="PEBP_bact_arch"/>
    <property type="match status" value="1"/>
</dbReference>
<evidence type="ECO:0000256" key="1">
    <source>
        <dbReference type="SAM" id="SignalP"/>
    </source>
</evidence>
<gene>
    <name evidence="2" type="ORF">LZC95_04560</name>
</gene>
<accession>A0ABZ2KG95</accession>
<dbReference type="InterPro" id="IPR036610">
    <property type="entry name" value="PEBP-like_sf"/>
</dbReference>
<dbReference type="RefSeq" id="WP_394846721.1">
    <property type="nucleotide sequence ID" value="NZ_CP089982.1"/>
</dbReference>
<dbReference type="InterPro" id="IPR008914">
    <property type="entry name" value="PEBP"/>
</dbReference>
<reference evidence="2 3" key="1">
    <citation type="submission" date="2021-12" db="EMBL/GenBank/DDBJ databases">
        <title>Discovery of the Pendulisporaceae a myxobacterial family with distinct sporulation behavior and unique specialized metabolism.</title>
        <authorList>
            <person name="Garcia R."/>
            <person name="Popoff A."/>
            <person name="Bader C.D."/>
            <person name="Loehr J."/>
            <person name="Walesch S."/>
            <person name="Walt C."/>
            <person name="Boldt J."/>
            <person name="Bunk B."/>
            <person name="Haeckl F.J.F.P.J."/>
            <person name="Gunesch A.P."/>
            <person name="Birkelbach J."/>
            <person name="Nuebel U."/>
            <person name="Pietschmann T."/>
            <person name="Bach T."/>
            <person name="Mueller R."/>
        </authorList>
    </citation>
    <scope>NUCLEOTIDE SEQUENCE [LARGE SCALE GENOMIC DNA]</scope>
    <source>
        <strain evidence="2 3">MSr12523</strain>
    </source>
</reference>
<dbReference type="PANTHER" id="PTHR30289:SF1">
    <property type="entry name" value="PEBP (PHOSPHATIDYLETHANOLAMINE-BINDING PROTEIN) FAMILY PROTEIN"/>
    <property type="match status" value="1"/>
</dbReference>
<proteinExistence type="predicted"/>
<evidence type="ECO:0000313" key="2">
    <source>
        <dbReference type="EMBL" id="WXA96110.1"/>
    </source>
</evidence>
<dbReference type="EMBL" id="CP089982">
    <property type="protein sequence ID" value="WXA96110.1"/>
    <property type="molecule type" value="Genomic_DNA"/>
</dbReference>
<dbReference type="SUPFAM" id="SSF49777">
    <property type="entry name" value="PEBP-like"/>
    <property type="match status" value="1"/>
</dbReference>
<dbReference type="GO" id="GO:0004860">
    <property type="term" value="F:protein kinase inhibitor activity"/>
    <property type="evidence" value="ECO:0007669"/>
    <property type="project" value="UniProtKB-KW"/>
</dbReference>
<dbReference type="PANTHER" id="PTHR30289">
    <property type="entry name" value="UNCHARACTERIZED PROTEIN YBCL-RELATED"/>
    <property type="match status" value="1"/>
</dbReference>
<dbReference type="Pfam" id="PF01161">
    <property type="entry name" value="PBP"/>
    <property type="match status" value="1"/>
</dbReference>
<protein>
    <submittedName>
        <fullName evidence="2">YbhB/YbcL family Raf kinase inhibitor-like protein</fullName>
    </submittedName>
</protein>
<dbReference type="NCBIfam" id="TIGR00481">
    <property type="entry name" value="YbhB/YbcL family Raf kinase inhibitor-like protein"/>
    <property type="match status" value="1"/>
</dbReference>
<evidence type="ECO:0000313" key="3">
    <source>
        <dbReference type="Proteomes" id="UP001379533"/>
    </source>
</evidence>
<keyword evidence="1" id="KW-0732">Signal</keyword>
<feature type="chain" id="PRO_5047314640" evidence="1">
    <location>
        <begin position="18"/>
        <end position="172"/>
    </location>
</feature>
<dbReference type="InterPro" id="IPR005247">
    <property type="entry name" value="YbhB_YbcL/LppC-like"/>
</dbReference>
<feature type="signal peptide" evidence="1">
    <location>
        <begin position="1"/>
        <end position="17"/>
    </location>
</feature>
<organism evidence="2 3">
    <name type="scientific">Pendulispora brunnea</name>
    <dbReference type="NCBI Taxonomy" id="2905690"/>
    <lineage>
        <taxon>Bacteria</taxon>
        <taxon>Pseudomonadati</taxon>
        <taxon>Myxococcota</taxon>
        <taxon>Myxococcia</taxon>
        <taxon>Myxococcales</taxon>
        <taxon>Sorangiineae</taxon>
        <taxon>Pendulisporaceae</taxon>
        <taxon>Pendulispora</taxon>
    </lineage>
</organism>
<keyword evidence="3" id="KW-1185">Reference proteome</keyword>
<sequence length="172" mass="18308">MRWLVLFAGLALTAASAAPIKLSSSSFGNGAAIPSQCTCQGNDLSPPLTWTDAPSDAKSLALIVIDQDATSGPDRHPFVHWIAFNMAPSLRTLPGGVRESTDLALQGMNDFGRMGYAGPCPPSGRHRYMFRIYALDTRIVTTAPLTFAEFTKAVDGHVLGRGELVGTFAKTP</sequence>
<dbReference type="Gene3D" id="3.90.280.10">
    <property type="entry name" value="PEBP-like"/>
    <property type="match status" value="1"/>
</dbReference>